<comment type="similarity">
    <text evidence="2">Belongs to the HPPK family.</text>
</comment>
<dbReference type="EC" id="2.7.6.3" evidence="3"/>
<dbReference type="GO" id="GO:0003848">
    <property type="term" value="F:2-amino-4-hydroxy-6-hydroxymethyldihydropteridine diphosphokinase activity"/>
    <property type="evidence" value="ECO:0007669"/>
    <property type="project" value="UniProtKB-EC"/>
</dbReference>
<comment type="caution">
    <text evidence="14">The sequence shown here is derived from an EMBL/GenBank/DDBJ whole genome shotgun (WGS) entry which is preliminary data.</text>
</comment>
<dbReference type="NCBIfam" id="TIGR01498">
    <property type="entry name" value="folK"/>
    <property type="match status" value="1"/>
</dbReference>
<comment type="function">
    <text evidence="10">Catalyzes the transfer of pyrophosphate from adenosine triphosphate (ATP) to 6-hydroxymethyl-7,8-dihydropterin, an enzymatic step in folate biosynthesis pathway.</text>
</comment>
<evidence type="ECO:0000256" key="1">
    <source>
        <dbReference type="ARBA" id="ARBA00005051"/>
    </source>
</evidence>
<evidence type="ECO:0000313" key="14">
    <source>
        <dbReference type="EMBL" id="MDJ1159421.1"/>
    </source>
</evidence>
<comment type="pathway">
    <text evidence="1">Cofactor biosynthesis; tetrahydrofolate biosynthesis; 2-amino-4-hydroxy-6-hydroxymethyl-7,8-dihydropteridine diphosphate from 7,8-dihydroneopterin triphosphate: step 4/4.</text>
</comment>
<organism evidence="14 15">
    <name type="scientific">Chelatococcus albus</name>
    <dbReference type="NCBI Taxonomy" id="3047466"/>
    <lineage>
        <taxon>Bacteria</taxon>
        <taxon>Pseudomonadati</taxon>
        <taxon>Pseudomonadota</taxon>
        <taxon>Alphaproteobacteria</taxon>
        <taxon>Hyphomicrobiales</taxon>
        <taxon>Chelatococcaceae</taxon>
        <taxon>Chelatococcus</taxon>
    </lineage>
</organism>
<evidence type="ECO:0000313" key="15">
    <source>
        <dbReference type="Proteomes" id="UP001321492"/>
    </source>
</evidence>
<keyword evidence="7" id="KW-0418">Kinase</keyword>
<dbReference type="CDD" id="cd00483">
    <property type="entry name" value="HPPK"/>
    <property type="match status" value="1"/>
</dbReference>
<accession>A0ABT7AJ64</accession>
<dbReference type="InterPro" id="IPR035907">
    <property type="entry name" value="Hppk_sf"/>
</dbReference>
<keyword evidence="6" id="KW-0547">Nucleotide-binding</keyword>
<keyword evidence="5 14" id="KW-0808">Transferase</keyword>
<dbReference type="Proteomes" id="UP001321492">
    <property type="component" value="Unassembled WGS sequence"/>
</dbReference>
<evidence type="ECO:0000256" key="2">
    <source>
        <dbReference type="ARBA" id="ARBA00005810"/>
    </source>
</evidence>
<name>A0ABT7AJ64_9HYPH</name>
<keyword evidence="9" id="KW-0289">Folate biosynthesis</keyword>
<evidence type="ECO:0000259" key="13">
    <source>
        <dbReference type="PROSITE" id="PS00794"/>
    </source>
</evidence>
<proteinExistence type="inferred from homology"/>
<sequence>MTDPSAAETVAVEAVLGLGSNMGDLRFQLDCAVAALHATPGVSVTRRSAYYKTAPWGVTDQPFFVNMCVAVATTLTPRDLLAAALAIEQKTGRVRRERWGPRVLDIDILTYGDLSIDEPGLHLPHPHMLERAFVLAPLADLGPERVVAGVRVADALAALGTAGVERLDWAPAV</sequence>
<dbReference type="PROSITE" id="PS00794">
    <property type="entry name" value="HPPK"/>
    <property type="match status" value="1"/>
</dbReference>
<keyword evidence="15" id="KW-1185">Reference proteome</keyword>
<evidence type="ECO:0000256" key="12">
    <source>
        <dbReference type="ARBA" id="ARBA00033413"/>
    </source>
</evidence>
<dbReference type="EMBL" id="JASJEV010000009">
    <property type="protein sequence ID" value="MDJ1159421.1"/>
    <property type="molecule type" value="Genomic_DNA"/>
</dbReference>
<dbReference type="Pfam" id="PF01288">
    <property type="entry name" value="HPPK"/>
    <property type="match status" value="1"/>
</dbReference>
<dbReference type="Gene3D" id="3.30.70.560">
    <property type="entry name" value="7,8-Dihydro-6-hydroxymethylpterin-pyrophosphokinase HPPK"/>
    <property type="match status" value="1"/>
</dbReference>
<dbReference type="PANTHER" id="PTHR43071">
    <property type="entry name" value="2-AMINO-4-HYDROXY-6-HYDROXYMETHYLDIHYDROPTERIDINE PYROPHOSPHOKINASE"/>
    <property type="match status" value="1"/>
</dbReference>
<evidence type="ECO:0000256" key="9">
    <source>
        <dbReference type="ARBA" id="ARBA00022909"/>
    </source>
</evidence>
<reference evidence="14 15" key="1">
    <citation type="submission" date="2023-05" db="EMBL/GenBank/DDBJ databases">
        <title>Chelatococcus sp. nov., a moderately thermophilic bacterium isolated from hot spring microbial mat.</title>
        <authorList>
            <person name="Hu C.-J."/>
            <person name="Li W.-J."/>
        </authorList>
    </citation>
    <scope>NUCLEOTIDE SEQUENCE [LARGE SCALE GENOMIC DNA]</scope>
    <source>
        <strain evidence="14 15">SYSU G07232</strain>
    </source>
</reference>
<feature type="domain" description="7,8-dihydro-6-hydroxymethylpterin-pyrophosphokinase" evidence="13">
    <location>
        <begin position="98"/>
        <end position="109"/>
    </location>
</feature>
<keyword evidence="8" id="KW-0067">ATP-binding</keyword>
<evidence type="ECO:0000256" key="11">
    <source>
        <dbReference type="ARBA" id="ARBA00029766"/>
    </source>
</evidence>
<evidence type="ECO:0000256" key="6">
    <source>
        <dbReference type="ARBA" id="ARBA00022741"/>
    </source>
</evidence>
<dbReference type="PANTHER" id="PTHR43071:SF1">
    <property type="entry name" value="2-AMINO-4-HYDROXY-6-HYDROXYMETHYLDIHYDROPTERIDINE PYROPHOSPHOKINASE"/>
    <property type="match status" value="1"/>
</dbReference>
<evidence type="ECO:0000256" key="4">
    <source>
        <dbReference type="ARBA" id="ARBA00016218"/>
    </source>
</evidence>
<gene>
    <name evidence="14" type="primary">folK</name>
    <name evidence="14" type="ORF">QNA08_14375</name>
</gene>
<evidence type="ECO:0000256" key="7">
    <source>
        <dbReference type="ARBA" id="ARBA00022777"/>
    </source>
</evidence>
<dbReference type="SUPFAM" id="SSF55083">
    <property type="entry name" value="6-hydroxymethyl-7,8-dihydropterin pyrophosphokinase, HPPK"/>
    <property type="match status" value="1"/>
</dbReference>
<evidence type="ECO:0000256" key="8">
    <source>
        <dbReference type="ARBA" id="ARBA00022840"/>
    </source>
</evidence>
<evidence type="ECO:0000256" key="5">
    <source>
        <dbReference type="ARBA" id="ARBA00022679"/>
    </source>
</evidence>
<evidence type="ECO:0000256" key="10">
    <source>
        <dbReference type="ARBA" id="ARBA00029409"/>
    </source>
</evidence>
<dbReference type="InterPro" id="IPR000550">
    <property type="entry name" value="Hppk"/>
</dbReference>
<evidence type="ECO:0000256" key="3">
    <source>
        <dbReference type="ARBA" id="ARBA00013253"/>
    </source>
</evidence>
<dbReference type="RefSeq" id="WP_283741420.1">
    <property type="nucleotide sequence ID" value="NZ_JASJEV010000009.1"/>
</dbReference>
<protein>
    <recommendedName>
        <fullName evidence="4">2-amino-4-hydroxy-6-hydroxymethyldihydropteridine pyrophosphokinase</fullName>
        <ecNumber evidence="3">2.7.6.3</ecNumber>
    </recommendedName>
    <alternativeName>
        <fullName evidence="11">6-hydroxymethyl-7,8-dihydropterin pyrophosphokinase</fullName>
    </alternativeName>
    <alternativeName>
        <fullName evidence="12">7,8-dihydro-6-hydroxymethylpterin-pyrophosphokinase</fullName>
    </alternativeName>
</protein>